<accession>G9QPN0</accession>
<protein>
    <recommendedName>
        <fullName evidence="4">ComG operon protein 7</fullName>
    </recommendedName>
</protein>
<sequence length="122" mass="13738">MNEKGAVYPYVLVFFIILQAAVVWGTGIYLSRYQTSKELANYYETKVMETLALKKILANAPDIESGPKTYPYSAGKVEYTTKPYEDPRYVILQLTTIKGNGASFTSSFLYNKNNGKIEKALN</sequence>
<keyword evidence="1" id="KW-0472">Membrane</keyword>
<dbReference type="AlphaFoldDB" id="G9QPN0"/>
<evidence type="ECO:0000256" key="1">
    <source>
        <dbReference type="SAM" id="Phobius"/>
    </source>
</evidence>
<evidence type="ECO:0000313" key="2">
    <source>
        <dbReference type="EMBL" id="EHL73671.1"/>
    </source>
</evidence>
<dbReference type="HOGENOM" id="CLU_2022132_0_0_9"/>
<keyword evidence="3" id="KW-1185">Reference proteome</keyword>
<dbReference type="EMBL" id="ACWF01000156">
    <property type="protein sequence ID" value="EHL73671.1"/>
    <property type="molecule type" value="Genomic_DNA"/>
</dbReference>
<name>G9QPN0_9BACI</name>
<proteinExistence type="predicted"/>
<gene>
    <name evidence="2" type="ORF">HMPREF1015_00247</name>
</gene>
<reference evidence="2 3" key="1">
    <citation type="submission" date="2011-09" db="EMBL/GenBank/DDBJ databases">
        <title>The Genome Sequence of Bacillus smithii 7_3_47FAA.</title>
        <authorList>
            <consortium name="The Broad Institute Genome Sequencing Platform"/>
            <person name="Earl A."/>
            <person name="Ward D."/>
            <person name="Feldgarden M."/>
            <person name="Gevers D."/>
            <person name="Daigneault M."/>
            <person name="Strauss J."/>
            <person name="Allen-Vercoe E."/>
            <person name="Young S.K."/>
            <person name="Zeng Q."/>
            <person name="Gargeya S."/>
            <person name="Fitzgerald M."/>
            <person name="Haas B."/>
            <person name="Abouelleil A."/>
            <person name="Alvarado L."/>
            <person name="Arachchi H.M."/>
            <person name="Berlin A."/>
            <person name="Brown A."/>
            <person name="Chapman S.B."/>
            <person name="Chen Z."/>
            <person name="Dunbar C."/>
            <person name="Freedman E."/>
            <person name="Gearin G."/>
            <person name="Goldberg J."/>
            <person name="Griggs A."/>
            <person name="Gujja S."/>
            <person name="Heiman D."/>
            <person name="Howarth C."/>
            <person name="Larson L."/>
            <person name="Lui A."/>
            <person name="MacDonald P.J.P."/>
            <person name="Montmayeur A."/>
            <person name="Murphy C."/>
            <person name="Neiman D."/>
            <person name="Pearson M."/>
            <person name="Priest M."/>
            <person name="Roberts A."/>
            <person name="Saif S."/>
            <person name="Shea T."/>
            <person name="Shenoy N."/>
            <person name="Sisk P."/>
            <person name="Stolte C."/>
            <person name="Sykes S."/>
            <person name="Wortman J."/>
            <person name="Nusbaum C."/>
            <person name="Birren B."/>
        </authorList>
    </citation>
    <scope>NUCLEOTIDE SEQUENCE [LARGE SCALE GENOMIC DNA]</scope>
    <source>
        <strain evidence="2 3">7_3_47FAA</strain>
    </source>
</reference>
<feature type="transmembrane region" description="Helical" evidence="1">
    <location>
        <begin position="6"/>
        <end position="30"/>
    </location>
</feature>
<keyword evidence="1" id="KW-0812">Transmembrane</keyword>
<dbReference type="RefSeq" id="WP_003355326.1">
    <property type="nucleotide sequence ID" value="NZ_JH414764.1"/>
</dbReference>
<keyword evidence="1" id="KW-1133">Transmembrane helix</keyword>
<dbReference type="PATRIC" id="fig|665952.3.peg.3133"/>
<evidence type="ECO:0000313" key="3">
    <source>
        <dbReference type="Proteomes" id="UP000011747"/>
    </source>
</evidence>
<evidence type="ECO:0008006" key="4">
    <source>
        <dbReference type="Google" id="ProtNLM"/>
    </source>
</evidence>
<dbReference type="Proteomes" id="UP000011747">
    <property type="component" value="Unassembled WGS sequence"/>
</dbReference>
<comment type="caution">
    <text evidence="2">The sequence shown here is derived from an EMBL/GenBank/DDBJ whole genome shotgun (WGS) entry which is preliminary data.</text>
</comment>
<organism evidence="2 3">
    <name type="scientific">Bacillus smithii 7_3_47FAA</name>
    <dbReference type="NCBI Taxonomy" id="665952"/>
    <lineage>
        <taxon>Bacteria</taxon>
        <taxon>Bacillati</taxon>
        <taxon>Bacillota</taxon>
        <taxon>Bacilli</taxon>
        <taxon>Bacillales</taxon>
        <taxon>Bacillaceae</taxon>
        <taxon>Bacillus</taxon>
    </lineage>
</organism>